<name>A0A831A1A4_ERWAM</name>
<evidence type="ECO:0000256" key="5">
    <source>
        <dbReference type="ARBA" id="ARBA00022655"/>
    </source>
</evidence>
<keyword evidence="4 9" id="KW-0436">Ligase</keyword>
<comment type="catalytic activity">
    <reaction evidence="8">
        <text>(R)-pantoate + beta-alanine + ATP = (R)-pantothenate + AMP + diphosphate + H(+)</text>
        <dbReference type="Rhea" id="RHEA:10912"/>
        <dbReference type="ChEBI" id="CHEBI:15378"/>
        <dbReference type="ChEBI" id="CHEBI:15980"/>
        <dbReference type="ChEBI" id="CHEBI:29032"/>
        <dbReference type="ChEBI" id="CHEBI:30616"/>
        <dbReference type="ChEBI" id="CHEBI:33019"/>
        <dbReference type="ChEBI" id="CHEBI:57966"/>
        <dbReference type="ChEBI" id="CHEBI:456215"/>
        <dbReference type="EC" id="6.3.2.1"/>
    </reaction>
</comment>
<evidence type="ECO:0000256" key="4">
    <source>
        <dbReference type="ARBA" id="ARBA00022598"/>
    </source>
</evidence>
<dbReference type="InterPro" id="IPR003721">
    <property type="entry name" value="Pantoate_ligase"/>
</dbReference>
<accession>A0A831A1A4</accession>
<evidence type="ECO:0000256" key="1">
    <source>
        <dbReference type="ARBA" id="ARBA00004990"/>
    </source>
</evidence>
<comment type="similarity">
    <text evidence="2">Belongs to the pantothenate synthetase family.</text>
</comment>
<evidence type="ECO:0000313" key="10">
    <source>
        <dbReference type="Proteomes" id="UP000013111"/>
    </source>
</evidence>
<comment type="caution">
    <text evidence="9">The sequence shown here is derived from an EMBL/GenBank/DDBJ whole genome shotgun (WGS) entry which is preliminary data.</text>
</comment>
<dbReference type="AlphaFoldDB" id="A0A831A1A4"/>
<organism evidence="9 10">
    <name type="scientific">Erwinia amylovora NBRC 12687 = CFBP 1232</name>
    <dbReference type="NCBI Taxonomy" id="1219359"/>
    <lineage>
        <taxon>Bacteria</taxon>
        <taxon>Pseudomonadati</taxon>
        <taxon>Pseudomonadota</taxon>
        <taxon>Gammaproteobacteria</taxon>
        <taxon>Enterobacterales</taxon>
        <taxon>Erwiniaceae</taxon>
        <taxon>Erwinia</taxon>
    </lineage>
</organism>
<comment type="pathway">
    <text evidence="1">Cofactor biosynthesis; (R)-pantothenate biosynthesis; (R)-pantothenate from (R)-pantoate and beta-alanine: step 1/1.</text>
</comment>
<gene>
    <name evidence="9" type="primary">panc3</name>
    <name evidence="9" type="ORF">BN437_3312</name>
</gene>
<dbReference type="PANTHER" id="PTHR21299:SF1">
    <property type="entry name" value="PANTOATE--BETA-ALANINE LIGASE"/>
    <property type="match status" value="1"/>
</dbReference>
<dbReference type="RefSeq" id="WP_004160209.1">
    <property type="nucleotide sequence ID" value="NZ_BAYW01000020.1"/>
</dbReference>
<dbReference type="SUPFAM" id="SSF52374">
    <property type="entry name" value="Nucleotidylyl transferase"/>
    <property type="match status" value="1"/>
</dbReference>
<dbReference type="Pfam" id="PF02569">
    <property type="entry name" value="Pantoate_ligase"/>
    <property type="match status" value="1"/>
</dbReference>
<reference evidence="9 10" key="1">
    <citation type="submission" date="2012-11" db="EMBL/GenBank/DDBJ databases">
        <authorList>
            <person name="Linke B."/>
        </authorList>
    </citation>
    <scope>NUCLEOTIDE SEQUENCE [LARGE SCALE GENOMIC DNA]</scope>
    <source>
        <strain evidence="10">CFBP 1232</strain>
    </source>
</reference>
<dbReference type="Gene3D" id="3.40.50.620">
    <property type="entry name" value="HUPs"/>
    <property type="match status" value="1"/>
</dbReference>
<keyword evidence="6" id="KW-0547">Nucleotide-binding</keyword>
<sequence length="307" mass="35331">MENYVRWKTYQEALHGIRTLKGTGKSIGSVHSLGDLHIGHAKLIEQAAAENDFVIVTIYPNKEQLSTTHKYVYDPDRDCEYAASFGATHLITMDESEIYQPDYCTFLSQGEIYGRLDGIVMPTIFKGMITMSVRWIVFTRPNRTYFGLKDIAQYLLVRQAVKDFMIDTEVIAVPCVRYRSGIAISSRLMRLQREKLEEFQRAYQTLEKGRKIIASGVTKAETIISEMRSFLNPESFRFFTLKYIKLADPMDLTEPEVVSLPIIMHIVLSDEDKNYFEGYLIQTQQELMEGPATIWLEEEYPIAGNQT</sequence>
<dbReference type="GeneID" id="97607332"/>
<dbReference type="GO" id="GO:0005524">
    <property type="term" value="F:ATP binding"/>
    <property type="evidence" value="ECO:0007669"/>
    <property type="project" value="UniProtKB-KW"/>
</dbReference>
<dbReference type="GO" id="GO:0015940">
    <property type="term" value="P:pantothenate biosynthetic process"/>
    <property type="evidence" value="ECO:0007669"/>
    <property type="project" value="UniProtKB-UniPathway"/>
</dbReference>
<reference evidence="9 10" key="2">
    <citation type="submission" date="2013-04" db="EMBL/GenBank/DDBJ databases">
        <title>Comparative genomics of 12 strains of Erwinia amylovora identifies a pan-genome with a large conserved core and provides insights into host specificity.</title>
        <authorList>
            <person name="Mann R.A."/>
            <person name="Smits T.H.M."/>
            <person name="Buehlmann A."/>
            <person name="Blom J."/>
            <person name="Goesmann A."/>
            <person name="Frey J.E."/>
            <person name="Plummer K.M."/>
            <person name="Beer S.V."/>
            <person name="Luck J."/>
            <person name="Duffy B."/>
            <person name="Rodoni B."/>
        </authorList>
    </citation>
    <scope>NUCLEOTIDE SEQUENCE [LARGE SCALE GENOMIC DNA]</scope>
    <source>
        <strain evidence="10">CFBP 1232</strain>
    </source>
</reference>
<dbReference type="UniPathway" id="UPA00028">
    <property type="reaction ID" value="UER00005"/>
</dbReference>
<evidence type="ECO:0000256" key="8">
    <source>
        <dbReference type="ARBA" id="ARBA00048258"/>
    </source>
</evidence>
<dbReference type="EC" id="6.3.2.1" evidence="3"/>
<evidence type="ECO:0000256" key="6">
    <source>
        <dbReference type="ARBA" id="ARBA00022741"/>
    </source>
</evidence>
<evidence type="ECO:0000256" key="2">
    <source>
        <dbReference type="ARBA" id="ARBA00009256"/>
    </source>
</evidence>
<dbReference type="GO" id="GO:0005829">
    <property type="term" value="C:cytosol"/>
    <property type="evidence" value="ECO:0007669"/>
    <property type="project" value="TreeGrafter"/>
</dbReference>
<dbReference type="GO" id="GO:0004592">
    <property type="term" value="F:pantoate-beta-alanine ligase activity"/>
    <property type="evidence" value="ECO:0007669"/>
    <property type="project" value="UniProtKB-EC"/>
</dbReference>
<dbReference type="InterPro" id="IPR014729">
    <property type="entry name" value="Rossmann-like_a/b/a_fold"/>
</dbReference>
<keyword evidence="5" id="KW-0566">Pantothenate biosynthesis</keyword>
<dbReference type="Proteomes" id="UP000013111">
    <property type="component" value="Unassembled WGS sequence"/>
</dbReference>
<dbReference type="Gene3D" id="3.30.1300.10">
    <property type="entry name" value="Pantoate-beta-alanine ligase, C-terminal domain"/>
    <property type="match status" value="1"/>
</dbReference>
<protein>
    <recommendedName>
        <fullName evidence="3">pantoate--beta-alanine ligase (AMP-forming)</fullName>
        <ecNumber evidence="3">6.3.2.1</ecNumber>
    </recommendedName>
</protein>
<proteinExistence type="inferred from homology"/>
<evidence type="ECO:0000256" key="7">
    <source>
        <dbReference type="ARBA" id="ARBA00022840"/>
    </source>
</evidence>
<evidence type="ECO:0000256" key="3">
    <source>
        <dbReference type="ARBA" id="ARBA00012219"/>
    </source>
</evidence>
<evidence type="ECO:0000313" key="9">
    <source>
        <dbReference type="EMBL" id="CCO95213.1"/>
    </source>
</evidence>
<dbReference type="InterPro" id="IPR042176">
    <property type="entry name" value="Pantoate_ligase_C"/>
</dbReference>
<keyword evidence="7" id="KW-0067">ATP-binding</keyword>
<dbReference type="PANTHER" id="PTHR21299">
    <property type="entry name" value="CYTIDYLATE KINASE/PANTOATE-BETA-ALANINE LIGASE"/>
    <property type="match status" value="1"/>
</dbReference>
<dbReference type="EMBL" id="CAPB01000039">
    <property type="protein sequence ID" value="CCO95213.1"/>
    <property type="molecule type" value="Genomic_DNA"/>
</dbReference>